<accession>A0A6C0HP25</accession>
<dbReference type="GO" id="GO:0006508">
    <property type="term" value="P:proteolysis"/>
    <property type="evidence" value="ECO:0007669"/>
    <property type="project" value="UniProtKB-KW"/>
</dbReference>
<proteinExistence type="predicted"/>
<evidence type="ECO:0000256" key="3">
    <source>
        <dbReference type="SAM" id="MobiDB-lite"/>
    </source>
</evidence>
<dbReference type="Gene3D" id="3.40.395.10">
    <property type="entry name" value="Adenoviral Proteinase, Chain A"/>
    <property type="match status" value="1"/>
</dbReference>
<dbReference type="GO" id="GO:0008234">
    <property type="term" value="F:cysteine-type peptidase activity"/>
    <property type="evidence" value="ECO:0007669"/>
    <property type="project" value="InterPro"/>
</dbReference>
<feature type="domain" description="Ubiquitin-like protease family profile" evidence="4">
    <location>
        <begin position="244"/>
        <end position="346"/>
    </location>
</feature>
<keyword evidence="1" id="KW-0645">Protease</keyword>
<dbReference type="InterPro" id="IPR038765">
    <property type="entry name" value="Papain-like_cys_pep_sf"/>
</dbReference>
<sequence>MAIKKYSRHKSAHKSAYKSKRNATNKHNKVLNALPVKIVKPVKSVKPTNSTNSKSLCAPFISPKNLSTSTSLDNQNMNIIKSATSHSCFTIDSLQKIADKWNSSHPDKRITYTNKTTGSELWNSINRMMSSVCNNEVCWVRQEFLKGTPLSAKLLKNFKPIMPKSWNANKYQWLNTLDIRDVMNQYEIVYKDFEFIGPVPMDFDTVLGFGQCVINELCKVNLGQLIEKGKKKLGVVFNLDKHTQSGSHWVAMYLDYDIGDIYYWDSYGIHPCTEVTKLMNRLKEQGAKLGKSLTIKINKQRHQYKNSECGVYCIYFITSLLAGDKFTSITQNIINDDKMNSKRNEFFIKV</sequence>
<name>A0A6C0HP25_9ZZZZ</name>
<dbReference type="AlphaFoldDB" id="A0A6C0HP25"/>
<dbReference type="EMBL" id="MN739988">
    <property type="protein sequence ID" value="QHT81703.1"/>
    <property type="molecule type" value="Genomic_DNA"/>
</dbReference>
<protein>
    <recommendedName>
        <fullName evidence="4">Ubiquitin-like protease family profile domain-containing protein</fullName>
    </recommendedName>
</protein>
<reference evidence="5" key="1">
    <citation type="journal article" date="2020" name="Nature">
        <title>Giant virus diversity and host interactions through global metagenomics.</title>
        <authorList>
            <person name="Schulz F."/>
            <person name="Roux S."/>
            <person name="Paez-Espino D."/>
            <person name="Jungbluth S."/>
            <person name="Walsh D.A."/>
            <person name="Denef V.J."/>
            <person name="McMahon K.D."/>
            <person name="Konstantinidis K.T."/>
            <person name="Eloe-Fadrosh E.A."/>
            <person name="Kyrpides N.C."/>
            <person name="Woyke T."/>
        </authorList>
    </citation>
    <scope>NUCLEOTIDE SEQUENCE</scope>
    <source>
        <strain evidence="5">GVMAG-M-3300023184-13</strain>
    </source>
</reference>
<dbReference type="InterPro" id="IPR003653">
    <property type="entry name" value="Peptidase_C48_C"/>
</dbReference>
<evidence type="ECO:0000313" key="5">
    <source>
        <dbReference type="EMBL" id="QHT81703.1"/>
    </source>
</evidence>
<evidence type="ECO:0000256" key="1">
    <source>
        <dbReference type="ARBA" id="ARBA00022670"/>
    </source>
</evidence>
<evidence type="ECO:0000259" key="4">
    <source>
        <dbReference type="Pfam" id="PF02902"/>
    </source>
</evidence>
<feature type="region of interest" description="Disordered" evidence="3">
    <location>
        <begin position="1"/>
        <end position="29"/>
    </location>
</feature>
<organism evidence="5">
    <name type="scientific">viral metagenome</name>
    <dbReference type="NCBI Taxonomy" id="1070528"/>
    <lineage>
        <taxon>unclassified sequences</taxon>
        <taxon>metagenomes</taxon>
        <taxon>organismal metagenomes</taxon>
    </lineage>
</organism>
<dbReference type="SUPFAM" id="SSF54001">
    <property type="entry name" value="Cysteine proteinases"/>
    <property type="match status" value="1"/>
</dbReference>
<keyword evidence="2" id="KW-0378">Hydrolase</keyword>
<evidence type="ECO:0000256" key="2">
    <source>
        <dbReference type="ARBA" id="ARBA00022801"/>
    </source>
</evidence>
<dbReference type="Pfam" id="PF02902">
    <property type="entry name" value="Peptidase_C48"/>
    <property type="match status" value="1"/>
</dbReference>